<dbReference type="Pfam" id="PF00366">
    <property type="entry name" value="Ribosomal_S17"/>
    <property type="match status" value="1"/>
</dbReference>
<dbReference type="GO" id="GO:0003735">
    <property type="term" value="F:structural constituent of ribosome"/>
    <property type="evidence" value="ECO:0007669"/>
    <property type="project" value="UniProtKB-UniRule"/>
</dbReference>
<keyword evidence="3 6" id="KW-0694">RNA-binding</keyword>
<dbReference type="InterPro" id="IPR019984">
    <property type="entry name" value="Ribosomal_uS17_bact/chlr"/>
</dbReference>
<dbReference type="Gene3D" id="2.40.50.140">
    <property type="entry name" value="Nucleic acid-binding proteins"/>
    <property type="match status" value="1"/>
</dbReference>
<reference evidence="9" key="2">
    <citation type="journal article" date="2016" name="Genome Announc.">
        <title>Draft Genome Sequences of Two Novel Amoeba-Resistant Intranuclear Bacteria, 'Candidatus Berkiella cookevillensis' and 'Candidatus Berkiella aquae'.</title>
        <authorList>
            <person name="Mehari Y.T."/>
            <person name="Arivett B.A."/>
            <person name="Farone A.L."/>
            <person name="Gunderson J.H."/>
            <person name="Farone M.B."/>
        </authorList>
    </citation>
    <scope>NUCLEOTIDE SEQUENCE</scope>
    <source>
        <strain evidence="9">CC99</strain>
    </source>
</reference>
<protein>
    <recommendedName>
        <fullName evidence="6">Small ribosomal subunit protein uS17</fullName>
    </recommendedName>
</protein>
<name>A0A0Q9YEQ9_9GAMM</name>
<evidence type="ECO:0000313" key="10">
    <source>
        <dbReference type="Proteomes" id="UP000051494"/>
    </source>
</evidence>
<dbReference type="PANTHER" id="PTHR10744">
    <property type="entry name" value="40S RIBOSOMAL PROTEIN S11 FAMILY MEMBER"/>
    <property type="match status" value="1"/>
</dbReference>
<dbReference type="InterPro" id="IPR000266">
    <property type="entry name" value="Ribosomal_uS17"/>
</dbReference>
<dbReference type="NCBIfam" id="TIGR03635">
    <property type="entry name" value="uS17_bact"/>
    <property type="match status" value="1"/>
</dbReference>
<organism evidence="8">
    <name type="scientific">Candidatus Berkiella cookevillensis</name>
    <dbReference type="NCBI Taxonomy" id="437022"/>
    <lineage>
        <taxon>Bacteria</taxon>
        <taxon>Pseudomonadati</taxon>
        <taxon>Pseudomonadota</taxon>
        <taxon>Gammaproteobacteria</taxon>
        <taxon>Candidatus Berkiellales</taxon>
        <taxon>Candidatus Berkiellaceae</taxon>
        <taxon>Candidatus Berkiella</taxon>
    </lineage>
</organism>
<keyword evidence="5 6" id="KW-0687">Ribonucleoprotein</keyword>
<keyword evidence="2 6" id="KW-0699">rRNA-binding</keyword>
<evidence type="ECO:0000256" key="5">
    <source>
        <dbReference type="ARBA" id="ARBA00023274"/>
    </source>
</evidence>
<dbReference type="STRING" id="437022.CC99x_01025"/>
<comment type="caution">
    <text evidence="8">The sequence shown here is derived from an EMBL/GenBank/DDBJ whole genome shotgun (WGS) entry which is preliminary data.</text>
</comment>
<comment type="function">
    <text evidence="6">One of the primary rRNA binding proteins, it binds specifically to the 5'-end of 16S ribosomal RNA.</text>
</comment>
<keyword evidence="4 6" id="KW-0689">Ribosomal protein</keyword>
<dbReference type="NCBIfam" id="NF004123">
    <property type="entry name" value="PRK05610.1"/>
    <property type="match status" value="1"/>
</dbReference>
<evidence type="ECO:0000256" key="7">
    <source>
        <dbReference type="RuleBase" id="RU003872"/>
    </source>
</evidence>
<dbReference type="InterPro" id="IPR019979">
    <property type="entry name" value="Ribosomal_uS17_CS"/>
</dbReference>
<evidence type="ECO:0000313" key="8">
    <source>
        <dbReference type="EMBL" id="KRG19035.1"/>
    </source>
</evidence>
<dbReference type="HAMAP" id="MF_01345_B">
    <property type="entry name" value="Ribosomal_uS17_B"/>
    <property type="match status" value="1"/>
</dbReference>
<evidence type="ECO:0000256" key="1">
    <source>
        <dbReference type="ARBA" id="ARBA00010254"/>
    </source>
</evidence>
<evidence type="ECO:0000313" key="9">
    <source>
        <dbReference type="EMBL" id="MCS5709385.1"/>
    </source>
</evidence>
<dbReference type="EMBL" id="LKHV02000001">
    <property type="protein sequence ID" value="MCS5709385.1"/>
    <property type="molecule type" value="Genomic_DNA"/>
</dbReference>
<dbReference type="RefSeq" id="WP_057624147.1">
    <property type="nucleotide sequence ID" value="NZ_LKHV02000001.1"/>
</dbReference>
<gene>
    <name evidence="6 8" type="primary">rpsQ</name>
    <name evidence="8" type="ORF">CC99x_01025</name>
    <name evidence="9" type="ORF">CC99x_010760</name>
</gene>
<comment type="similarity">
    <text evidence="1 6 7">Belongs to the universal ribosomal protein uS17 family.</text>
</comment>
<evidence type="ECO:0000256" key="3">
    <source>
        <dbReference type="ARBA" id="ARBA00022884"/>
    </source>
</evidence>
<dbReference type="CDD" id="cd00364">
    <property type="entry name" value="Ribosomal_uS17"/>
    <property type="match status" value="1"/>
</dbReference>
<dbReference type="PANTHER" id="PTHR10744:SF1">
    <property type="entry name" value="SMALL RIBOSOMAL SUBUNIT PROTEIN US17M"/>
    <property type="match status" value="1"/>
</dbReference>
<dbReference type="EMBL" id="LKHV01000004">
    <property type="protein sequence ID" value="KRG19035.1"/>
    <property type="molecule type" value="Genomic_DNA"/>
</dbReference>
<dbReference type="PROSITE" id="PS00056">
    <property type="entry name" value="RIBOSOMAL_S17"/>
    <property type="match status" value="1"/>
</dbReference>
<reference evidence="9" key="3">
    <citation type="submission" date="2021-06" db="EMBL/GenBank/DDBJ databases">
        <title>Genomic Description and Analysis of Intracellular Bacteria, Candidatus Berkiella cookevillensis and Candidatus Berkiella aquae.</title>
        <authorList>
            <person name="Kidane D.T."/>
            <person name="Mehari Y.T."/>
            <person name="Rice F.C."/>
            <person name="Arivett B.A."/>
            <person name="Farone A.L."/>
            <person name="Berk S.G."/>
            <person name="Farone M.B."/>
        </authorList>
    </citation>
    <scope>NUCLEOTIDE SEQUENCE</scope>
    <source>
        <strain evidence="9">CC99</strain>
    </source>
</reference>
<keyword evidence="10" id="KW-1185">Reference proteome</keyword>
<evidence type="ECO:0000256" key="2">
    <source>
        <dbReference type="ARBA" id="ARBA00022730"/>
    </source>
</evidence>
<dbReference type="OrthoDB" id="9811714at2"/>
<dbReference type="GO" id="GO:0022627">
    <property type="term" value="C:cytosolic small ribosomal subunit"/>
    <property type="evidence" value="ECO:0007669"/>
    <property type="project" value="UniProtKB-UniRule"/>
</dbReference>
<dbReference type="AlphaFoldDB" id="A0A0Q9YEQ9"/>
<dbReference type="GO" id="GO:0019843">
    <property type="term" value="F:rRNA binding"/>
    <property type="evidence" value="ECO:0007669"/>
    <property type="project" value="UniProtKB-UniRule"/>
</dbReference>
<dbReference type="GO" id="GO:0006412">
    <property type="term" value="P:translation"/>
    <property type="evidence" value="ECO:0007669"/>
    <property type="project" value="UniProtKB-UniRule"/>
</dbReference>
<accession>A0A0Q9YEQ9</accession>
<evidence type="ECO:0000256" key="6">
    <source>
        <dbReference type="HAMAP-Rule" id="MF_01345"/>
    </source>
</evidence>
<comment type="subunit">
    <text evidence="6">Part of the 30S ribosomal subunit.</text>
</comment>
<dbReference type="SUPFAM" id="SSF50249">
    <property type="entry name" value="Nucleic acid-binding proteins"/>
    <property type="match status" value="1"/>
</dbReference>
<evidence type="ECO:0000256" key="4">
    <source>
        <dbReference type="ARBA" id="ARBA00022980"/>
    </source>
</evidence>
<dbReference type="InterPro" id="IPR012340">
    <property type="entry name" value="NA-bd_OB-fold"/>
</dbReference>
<reference evidence="8" key="1">
    <citation type="submission" date="2015-09" db="EMBL/GenBank/DDBJ databases">
        <title>Draft Genome Sequences of Two Novel Amoeba-resistant Intranuclear Bacteria, Candidatus Berkiella cookevillensis and Candidatus Berkiella aquae.</title>
        <authorList>
            <person name="Mehari Y.T."/>
            <person name="Arivett B.A."/>
            <person name="Farone A.L."/>
            <person name="Gunderson J.H."/>
            <person name="Farone M.B."/>
        </authorList>
    </citation>
    <scope>NUCLEOTIDE SEQUENCE [LARGE SCALE GENOMIC DNA]</scope>
    <source>
        <strain evidence="8">CC99</strain>
    </source>
</reference>
<dbReference type="Proteomes" id="UP000051494">
    <property type="component" value="Unassembled WGS sequence"/>
</dbReference>
<dbReference type="PRINTS" id="PR00973">
    <property type="entry name" value="RIBOSOMALS17"/>
</dbReference>
<proteinExistence type="inferred from homology"/>
<sequence>MAEKIIRTLVGRVIGDSRDKTRTVVVEWAKRHETYGKVMRSRTKYHIHDEDNQCHMGDLVEIKQVRPVSKTKTWALVKIVEAAKNQLS</sequence>